<sequence>MRQKQIRENVQHAVRSKSKLNWTINLVSVLLGVALIYTISNNEVLFRLFVILFLVGFAYIVNKKLKELKENTAQVPKMDVQVNKSYDDTESTRIFEVDLTEKEQELKKIDLDRTQLLEELFTKAQLDEAVKQSYREKIKQKDSEQSTIMQEVLNIKGRLQSAVLETKKYFVKVDPMKEVAAAIEPDKILEGSITTLNDEVQTIITSLSEETVETLQKNDYIDEDFKLTRSGYKALVKTVSKES</sequence>
<organism evidence="2 3">
    <name type="scientific">Halalkalibacter nanhaiisediminis</name>
    <dbReference type="NCBI Taxonomy" id="688079"/>
    <lineage>
        <taxon>Bacteria</taxon>
        <taxon>Bacillati</taxon>
        <taxon>Bacillota</taxon>
        <taxon>Bacilli</taxon>
        <taxon>Bacillales</taxon>
        <taxon>Bacillaceae</taxon>
        <taxon>Halalkalibacter</taxon>
    </lineage>
</organism>
<keyword evidence="3" id="KW-1185">Reference proteome</keyword>
<dbReference type="EMBL" id="VLKZ01000002">
    <property type="protein sequence ID" value="TWI59285.1"/>
    <property type="molecule type" value="Genomic_DNA"/>
</dbReference>
<keyword evidence="1" id="KW-1133">Transmembrane helix</keyword>
<keyword evidence="1" id="KW-0812">Transmembrane</keyword>
<name>A0A562QRG2_9BACI</name>
<comment type="caution">
    <text evidence="2">The sequence shown here is derived from an EMBL/GenBank/DDBJ whole genome shotgun (WGS) entry which is preliminary data.</text>
</comment>
<evidence type="ECO:0000313" key="3">
    <source>
        <dbReference type="Proteomes" id="UP000315711"/>
    </source>
</evidence>
<feature type="transmembrane region" description="Helical" evidence="1">
    <location>
        <begin position="44"/>
        <end position="61"/>
    </location>
</feature>
<gene>
    <name evidence="2" type="ORF">IQ10_01000</name>
</gene>
<evidence type="ECO:0000313" key="2">
    <source>
        <dbReference type="EMBL" id="TWI59285.1"/>
    </source>
</evidence>
<protein>
    <submittedName>
        <fullName evidence="2">Uncharacterized protein</fullName>
    </submittedName>
</protein>
<feature type="transmembrane region" description="Helical" evidence="1">
    <location>
        <begin position="20"/>
        <end position="38"/>
    </location>
</feature>
<dbReference type="OrthoDB" id="2966977at2"/>
<reference evidence="2 3" key="1">
    <citation type="journal article" date="2015" name="Stand. Genomic Sci.">
        <title>Genomic Encyclopedia of Bacterial and Archaeal Type Strains, Phase III: the genomes of soil and plant-associated and newly described type strains.</title>
        <authorList>
            <person name="Whitman W.B."/>
            <person name="Woyke T."/>
            <person name="Klenk H.P."/>
            <person name="Zhou Y."/>
            <person name="Lilburn T.G."/>
            <person name="Beck B.J."/>
            <person name="De Vos P."/>
            <person name="Vandamme P."/>
            <person name="Eisen J.A."/>
            <person name="Garrity G."/>
            <person name="Hugenholtz P."/>
            <person name="Kyrpides N.C."/>
        </authorList>
    </citation>
    <scope>NUCLEOTIDE SEQUENCE [LARGE SCALE GENOMIC DNA]</scope>
    <source>
        <strain evidence="2 3">CGMCC 1.10116</strain>
    </source>
</reference>
<evidence type="ECO:0000256" key="1">
    <source>
        <dbReference type="SAM" id="Phobius"/>
    </source>
</evidence>
<dbReference type="RefSeq" id="WP_144449357.1">
    <property type="nucleotide sequence ID" value="NZ_VLKZ01000002.1"/>
</dbReference>
<keyword evidence="1" id="KW-0472">Membrane</keyword>
<proteinExistence type="predicted"/>
<dbReference type="Proteomes" id="UP000315711">
    <property type="component" value="Unassembled WGS sequence"/>
</dbReference>
<dbReference type="AlphaFoldDB" id="A0A562QRG2"/>
<accession>A0A562QRG2</accession>